<name>A0A9N9QLI7_9CUCU</name>
<dbReference type="AlphaFoldDB" id="A0A9N9QLI7"/>
<accession>A0A9N9QLI7</accession>
<gene>
    <name evidence="1" type="ORF">CEUTPL_LOCUS4279</name>
</gene>
<keyword evidence="2" id="KW-1185">Reference proteome</keyword>
<organism evidence="1 2">
    <name type="scientific">Ceutorhynchus assimilis</name>
    <name type="common">cabbage seed weevil</name>
    <dbReference type="NCBI Taxonomy" id="467358"/>
    <lineage>
        <taxon>Eukaryota</taxon>
        <taxon>Metazoa</taxon>
        <taxon>Ecdysozoa</taxon>
        <taxon>Arthropoda</taxon>
        <taxon>Hexapoda</taxon>
        <taxon>Insecta</taxon>
        <taxon>Pterygota</taxon>
        <taxon>Neoptera</taxon>
        <taxon>Endopterygota</taxon>
        <taxon>Coleoptera</taxon>
        <taxon>Polyphaga</taxon>
        <taxon>Cucujiformia</taxon>
        <taxon>Curculionidae</taxon>
        <taxon>Ceutorhynchinae</taxon>
        <taxon>Ceutorhynchus</taxon>
    </lineage>
</organism>
<reference evidence="1" key="1">
    <citation type="submission" date="2022-01" db="EMBL/GenBank/DDBJ databases">
        <authorList>
            <person name="King R."/>
        </authorList>
    </citation>
    <scope>NUCLEOTIDE SEQUENCE</scope>
</reference>
<protein>
    <submittedName>
        <fullName evidence="1">Uncharacterized protein</fullName>
    </submittedName>
</protein>
<dbReference type="EMBL" id="OU892290">
    <property type="protein sequence ID" value="CAG9763621.1"/>
    <property type="molecule type" value="Genomic_DNA"/>
</dbReference>
<evidence type="ECO:0000313" key="2">
    <source>
        <dbReference type="Proteomes" id="UP001152799"/>
    </source>
</evidence>
<sequence>MEFPLAESDCGSFDNLKRVELDGVGAISESSAFGSCFYKRMSAVPELINIDARYSVSRSTIVGPVVLTLENMVVDIKGLLPVLRSPTCQL</sequence>
<proteinExistence type="predicted"/>
<dbReference type="Proteomes" id="UP001152799">
    <property type="component" value="Chromosome 14"/>
</dbReference>
<evidence type="ECO:0000313" key="1">
    <source>
        <dbReference type="EMBL" id="CAG9763621.1"/>
    </source>
</evidence>